<gene>
    <name evidence="1" type="ORF">PPSC2_54</name>
</gene>
<organism evidence="1 2">
    <name type="scientific">Pseudomonas phage PPSC2</name>
    <dbReference type="NCBI Taxonomy" id="2041350"/>
    <lineage>
        <taxon>Viruses</taxon>
        <taxon>Duplodnaviria</taxon>
        <taxon>Heunggongvirae</taxon>
        <taxon>Uroviricota</taxon>
        <taxon>Caudoviricetes</taxon>
        <taxon>Vandenendeviridae</taxon>
        <taxon>Gorskivirinae</taxon>
        <taxon>Shenlongvirus</taxon>
        <taxon>Shenlongvirus PPSC2</taxon>
    </lineage>
</organism>
<proteinExistence type="predicted"/>
<protein>
    <submittedName>
        <fullName evidence="1">Uncharacterized protein</fullName>
    </submittedName>
</protein>
<evidence type="ECO:0000313" key="2">
    <source>
        <dbReference type="Proteomes" id="UP000244827"/>
    </source>
</evidence>
<accession>A0A2R2YAR6</accession>
<evidence type="ECO:0000313" key="1">
    <source>
        <dbReference type="EMBL" id="ATN92817.1"/>
    </source>
</evidence>
<reference evidence="1 2" key="1">
    <citation type="journal article" date="2018" name="Arch. Virol.">
        <title>Genomic characterization and phylogenetic analysis of the novel Pseudomonas phage PPSC2.</title>
        <authorList>
            <person name="Wu X."/>
            <person name="Wu Y."/>
            <person name="Tang Y."/>
            <person name="Gan B."/>
        </authorList>
    </citation>
    <scope>NUCLEOTIDE SEQUENCE [LARGE SCALE GENOMIC DNA]</scope>
</reference>
<dbReference type="EMBL" id="MF893340">
    <property type="protein sequence ID" value="ATN92817.1"/>
    <property type="molecule type" value="Genomic_DNA"/>
</dbReference>
<sequence length="78" mass="9066">MTEKELFEKFVSLELDSLALKEDVKQVKDEAKEIGFEKKAISLLQQSAKIHVANAFEERTEAQRELEDTYKRVTGYED</sequence>
<keyword evidence="2" id="KW-1185">Reference proteome</keyword>
<name>A0A2R2YAR6_9CAUD</name>
<dbReference type="Proteomes" id="UP000244827">
    <property type="component" value="Segment"/>
</dbReference>